<dbReference type="PROSITE" id="PS50995">
    <property type="entry name" value="HTH_MARR_2"/>
    <property type="match status" value="1"/>
</dbReference>
<evidence type="ECO:0000256" key="1">
    <source>
        <dbReference type="ARBA" id="ARBA00023015"/>
    </source>
</evidence>
<accession>A0A3Q9UPV6</accession>
<dbReference type="InterPro" id="IPR023187">
    <property type="entry name" value="Tscrpt_reg_MarR-type_CS"/>
</dbReference>
<gene>
    <name evidence="5" type="ORF">C1I64_00275</name>
</gene>
<keyword evidence="2" id="KW-0238">DNA-binding</keyword>
<evidence type="ECO:0000313" key="6">
    <source>
        <dbReference type="Proteomes" id="UP000285317"/>
    </source>
</evidence>
<dbReference type="GO" id="GO:0003677">
    <property type="term" value="F:DNA binding"/>
    <property type="evidence" value="ECO:0007669"/>
    <property type="project" value="UniProtKB-KW"/>
</dbReference>
<dbReference type="RefSeq" id="WP_127885855.1">
    <property type="nucleotide sequence ID" value="NZ_CP028137.1"/>
</dbReference>
<dbReference type="Gene3D" id="1.10.10.10">
    <property type="entry name" value="Winged helix-like DNA-binding domain superfamily/Winged helix DNA-binding domain"/>
    <property type="match status" value="1"/>
</dbReference>
<dbReference type="GO" id="GO:0003700">
    <property type="term" value="F:DNA-binding transcription factor activity"/>
    <property type="evidence" value="ECO:0007669"/>
    <property type="project" value="InterPro"/>
</dbReference>
<organism evidence="5 6">
    <name type="scientific">Rathayibacter festucae DSM 15932</name>
    <dbReference type="NCBI Taxonomy" id="1328866"/>
    <lineage>
        <taxon>Bacteria</taxon>
        <taxon>Bacillati</taxon>
        <taxon>Actinomycetota</taxon>
        <taxon>Actinomycetes</taxon>
        <taxon>Micrococcales</taxon>
        <taxon>Microbacteriaceae</taxon>
        <taxon>Rathayibacter</taxon>
    </lineage>
</organism>
<dbReference type="PANTHER" id="PTHR39515:SF2">
    <property type="entry name" value="HTH-TYPE TRANSCRIPTIONAL REGULATOR RV0880"/>
    <property type="match status" value="1"/>
</dbReference>
<dbReference type="InterPro" id="IPR000835">
    <property type="entry name" value="HTH_MarR-typ"/>
</dbReference>
<name>A0A3Q9UPV6_9MICO</name>
<dbReference type="AlphaFoldDB" id="A0A3Q9UPV6"/>
<dbReference type="PANTHER" id="PTHR39515">
    <property type="entry name" value="CONSERVED PROTEIN"/>
    <property type="match status" value="1"/>
</dbReference>
<keyword evidence="1" id="KW-0805">Transcription regulation</keyword>
<dbReference type="SMART" id="SM00347">
    <property type="entry name" value="HTH_MARR"/>
    <property type="match status" value="1"/>
</dbReference>
<dbReference type="InterPro" id="IPR036390">
    <property type="entry name" value="WH_DNA-bd_sf"/>
</dbReference>
<dbReference type="EMBL" id="CP028137">
    <property type="protein sequence ID" value="AZZ50642.1"/>
    <property type="molecule type" value="Genomic_DNA"/>
</dbReference>
<dbReference type="SUPFAM" id="SSF46785">
    <property type="entry name" value="Winged helix' DNA-binding domain"/>
    <property type="match status" value="1"/>
</dbReference>
<evidence type="ECO:0000256" key="2">
    <source>
        <dbReference type="ARBA" id="ARBA00023125"/>
    </source>
</evidence>
<dbReference type="Proteomes" id="UP000285317">
    <property type="component" value="Chromosome"/>
</dbReference>
<proteinExistence type="predicted"/>
<dbReference type="Pfam" id="PF01047">
    <property type="entry name" value="MarR"/>
    <property type="match status" value="1"/>
</dbReference>
<dbReference type="InterPro" id="IPR036388">
    <property type="entry name" value="WH-like_DNA-bd_sf"/>
</dbReference>
<dbReference type="KEGG" id="rfs:C1I64_00275"/>
<evidence type="ECO:0000256" key="3">
    <source>
        <dbReference type="ARBA" id="ARBA00023163"/>
    </source>
</evidence>
<feature type="domain" description="HTH marR-type" evidence="4">
    <location>
        <begin position="5"/>
        <end position="144"/>
    </location>
</feature>
<dbReference type="PROSITE" id="PS01117">
    <property type="entry name" value="HTH_MARR_1"/>
    <property type="match status" value="1"/>
</dbReference>
<evidence type="ECO:0000313" key="5">
    <source>
        <dbReference type="EMBL" id="AZZ50642.1"/>
    </source>
</evidence>
<evidence type="ECO:0000259" key="4">
    <source>
        <dbReference type="PROSITE" id="PS50995"/>
    </source>
</evidence>
<keyword evidence="3" id="KW-0804">Transcription</keyword>
<dbReference type="InterPro" id="IPR052526">
    <property type="entry name" value="HTH-type_Bedaq_tolerance"/>
</dbReference>
<sequence length="144" mass="15989">MTTADTDLPALAGETRIAVGRLGRRLRQEKAEHELSDAQFGVLALLHREGPRTLGELAEAERVRPPSMTRTVGCLADDGLVERLADPADGRVTRIRATARGSELVLDVRRSRDAWLIARLRELDPDQRRLLHDAAALLREVADR</sequence>
<protein>
    <submittedName>
        <fullName evidence="5">MarR family transcriptional regulator</fullName>
    </submittedName>
</protein>
<reference evidence="5 6" key="1">
    <citation type="submission" date="2018-03" db="EMBL/GenBank/DDBJ databases">
        <title>Bacteriophage NCPPB3778 and a type I-E CRISPR drive the evolution of the US Biological Select Agent, Rathayibacter toxicus.</title>
        <authorList>
            <person name="Davis E.W.II."/>
            <person name="Tabima J.F."/>
            <person name="Weisberg A.J."/>
            <person name="Dantas Lopes L."/>
            <person name="Wiseman M.S."/>
            <person name="Wiseman M.S."/>
            <person name="Pupko T."/>
            <person name="Belcher M.S."/>
            <person name="Sechler A.J."/>
            <person name="Tancos M.A."/>
            <person name="Schroeder B.K."/>
            <person name="Murray T.D."/>
            <person name="Luster D.G."/>
            <person name="Schneider W.L."/>
            <person name="Rogers E."/>
            <person name="Andreote F.D."/>
            <person name="Grunwald N.J."/>
            <person name="Putnam M.L."/>
            <person name="Chang J.H."/>
        </authorList>
    </citation>
    <scope>NUCLEOTIDE SEQUENCE [LARGE SCALE GENOMIC DNA]</scope>
    <source>
        <strain evidence="5 6">DSM 15932</strain>
    </source>
</reference>